<dbReference type="SUPFAM" id="SSF56349">
    <property type="entry name" value="DNA breaking-rejoining enzymes"/>
    <property type="match status" value="1"/>
</dbReference>
<comment type="similarity">
    <text evidence="1">Belongs to the 'phage' integrase family.</text>
</comment>
<keyword evidence="2 4" id="KW-0238">DNA-binding</keyword>
<dbReference type="Pfam" id="PF13102">
    <property type="entry name" value="Phage_int_SAM_5"/>
    <property type="match status" value="1"/>
</dbReference>
<evidence type="ECO:0000256" key="1">
    <source>
        <dbReference type="ARBA" id="ARBA00008857"/>
    </source>
</evidence>
<reference evidence="7" key="1">
    <citation type="submission" date="2024-03" db="EMBL/GenBank/DDBJ databases">
        <title>Deinococcus weizhi sp. nov., isolated from human skin.</title>
        <authorList>
            <person name="Wei Z."/>
            <person name="Tian F."/>
            <person name="Yang C."/>
            <person name="Xin L.T."/>
            <person name="Wen Z.J."/>
            <person name="Lan K.C."/>
            <person name="Yu L."/>
            <person name="Zhe W."/>
            <person name="Dan F.D."/>
            <person name="Jun W."/>
            <person name="Rui Z."/>
            <person name="Yong X.J."/>
            <person name="Ting Y."/>
            <person name="Wei X."/>
            <person name="Xu Z.G."/>
            <person name="Xin Z."/>
            <person name="Dong F.G."/>
            <person name="Ni X.M."/>
            <person name="Zheng M.G."/>
            <person name="Chun Y."/>
            <person name="Qian W.X."/>
        </authorList>
    </citation>
    <scope>NUCLEOTIDE SEQUENCE</scope>
    <source>
        <strain evidence="7">VB142</strain>
    </source>
</reference>
<evidence type="ECO:0000259" key="5">
    <source>
        <dbReference type="PROSITE" id="PS51898"/>
    </source>
</evidence>
<dbReference type="PANTHER" id="PTHR30349:SF41">
    <property type="entry name" value="INTEGRASE_RECOMBINASE PROTEIN MJ0367-RELATED"/>
    <property type="match status" value="1"/>
</dbReference>
<dbReference type="PANTHER" id="PTHR30349">
    <property type="entry name" value="PHAGE INTEGRASE-RELATED"/>
    <property type="match status" value="1"/>
</dbReference>
<feature type="domain" description="Core-binding (CB)" evidence="6">
    <location>
        <begin position="77"/>
        <end position="163"/>
    </location>
</feature>
<dbReference type="InterPro" id="IPR002104">
    <property type="entry name" value="Integrase_catalytic"/>
</dbReference>
<dbReference type="RefSeq" id="WP_339094721.1">
    <property type="nucleotide sequence ID" value="NZ_CP149782.1"/>
</dbReference>
<evidence type="ECO:0000256" key="3">
    <source>
        <dbReference type="ARBA" id="ARBA00023172"/>
    </source>
</evidence>
<evidence type="ECO:0000313" key="7">
    <source>
        <dbReference type="EMBL" id="WYF43765.1"/>
    </source>
</evidence>
<dbReference type="GO" id="GO:0015074">
    <property type="term" value="P:DNA integration"/>
    <property type="evidence" value="ECO:0007669"/>
    <property type="project" value="InterPro"/>
</dbReference>
<dbReference type="InterPro" id="IPR011010">
    <property type="entry name" value="DNA_brk_join_enz"/>
</dbReference>
<evidence type="ECO:0000259" key="6">
    <source>
        <dbReference type="PROSITE" id="PS51900"/>
    </source>
</evidence>
<dbReference type="Gene3D" id="1.10.150.130">
    <property type="match status" value="1"/>
</dbReference>
<evidence type="ECO:0000256" key="2">
    <source>
        <dbReference type="ARBA" id="ARBA00023125"/>
    </source>
</evidence>
<dbReference type="Pfam" id="PF00589">
    <property type="entry name" value="Phage_integrase"/>
    <property type="match status" value="2"/>
</dbReference>
<name>A0AAU6PZG1_9DEIO</name>
<dbReference type="InterPro" id="IPR025269">
    <property type="entry name" value="SAM-like_dom"/>
</dbReference>
<dbReference type="AlphaFoldDB" id="A0AAU6PZG1"/>
<dbReference type="InterPro" id="IPR010998">
    <property type="entry name" value="Integrase_recombinase_N"/>
</dbReference>
<dbReference type="InterPro" id="IPR050090">
    <property type="entry name" value="Tyrosine_recombinase_XerCD"/>
</dbReference>
<proteinExistence type="inferred from homology"/>
<dbReference type="PROSITE" id="PS51898">
    <property type="entry name" value="TYR_RECOMBINASE"/>
    <property type="match status" value="1"/>
</dbReference>
<dbReference type="InterPro" id="IPR044068">
    <property type="entry name" value="CB"/>
</dbReference>
<protein>
    <submittedName>
        <fullName evidence="7">Site-specific integrase</fullName>
    </submittedName>
</protein>
<dbReference type="PROSITE" id="PS51900">
    <property type="entry name" value="CB"/>
    <property type="match status" value="1"/>
</dbReference>
<dbReference type="EMBL" id="CP149782">
    <property type="protein sequence ID" value="WYF43765.1"/>
    <property type="molecule type" value="Genomic_DNA"/>
</dbReference>
<accession>A0AAU6PZG1</accession>
<feature type="domain" description="Tyr recombinase" evidence="5">
    <location>
        <begin position="187"/>
        <end position="420"/>
    </location>
</feature>
<dbReference type="InterPro" id="IPR013762">
    <property type="entry name" value="Integrase-like_cat_sf"/>
</dbReference>
<evidence type="ECO:0000256" key="4">
    <source>
        <dbReference type="PROSITE-ProRule" id="PRU01248"/>
    </source>
</evidence>
<sequence>MAKTAKTKTKKGVNGKGTVWREGNKFRWQCTLGYTSDPRPKRLYIGGSAATEQEAWIRISEVKADHHRKVLAMPDDITVAEYAERWLSRHYDIEARTVHKYGTELRYALEYISNLRVQDVEPHHLHDVMARLAQRPMKHGKPIARQTLGRIRTRLNTMFNDAVIDKIIYQNPMIGVKKVKVEINKRAKIKALDFAQEARFLAVGAALHRAGLCQLWPALELMVRTGFRRGETAGLKWQDINYQTGTITITRARVMDVKGIKTASTKTESSDRVLPVPPQVLQLLDRQKEQQRQQRQHLPEAWTERDIVFATNTGDWTHPDNFNRALRSIIAWSDPDRVAAHEAWIRVPLEQRTDLQRVIVSGSKLPHISSHDLRHTYATLALRRKIDVNVVSKALGHKSVAITLEIYRHVSDDEVRAAIAQTFQPPPPPPPLPNRILN</sequence>
<dbReference type="GO" id="GO:0003677">
    <property type="term" value="F:DNA binding"/>
    <property type="evidence" value="ECO:0007669"/>
    <property type="project" value="UniProtKB-UniRule"/>
</dbReference>
<dbReference type="GO" id="GO:0006310">
    <property type="term" value="P:DNA recombination"/>
    <property type="evidence" value="ECO:0007669"/>
    <property type="project" value="UniProtKB-KW"/>
</dbReference>
<dbReference type="CDD" id="cd01189">
    <property type="entry name" value="INT_ICEBs1_C_like"/>
    <property type="match status" value="1"/>
</dbReference>
<keyword evidence="3" id="KW-0233">DNA recombination</keyword>
<dbReference type="Gene3D" id="1.10.443.10">
    <property type="entry name" value="Intergrase catalytic core"/>
    <property type="match status" value="1"/>
</dbReference>
<organism evidence="7">
    <name type="scientific">Deinococcus sp. VB142</name>
    <dbReference type="NCBI Taxonomy" id="3112952"/>
    <lineage>
        <taxon>Bacteria</taxon>
        <taxon>Thermotogati</taxon>
        <taxon>Deinococcota</taxon>
        <taxon>Deinococci</taxon>
        <taxon>Deinococcales</taxon>
        <taxon>Deinococcaceae</taxon>
        <taxon>Deinococcus</taxon>
    </lineage>
</organism>
<gene>
    <name evidence="7" type="ORF">WDJ50_10095</name>
</gene>